<accession>A0ABU2NE04</accession>
<dbReference type="NCBIfam" id="TIGR00377">
    <property type="entry name" value="ant_ant_sig"/>
    <property type="match status" value="1"/>
</dbReference>
<evidence type="ECO:0000256" key="2">
    <source>
        <dbReference type="RuleBase" id="RU003749"/>
    </source>
</evidence>
<dbReference type="EMBL" id="JAVREJ010000017">
    <property type="protein sequence ID" value="MDT0352185.1"/>
    <property type="molecule type" value="Genomic_DNA"/>
</dbReference>
<dbReference type="RefSeq" id="WP_311558695.1">
    <property type="nucleotide sequence ID" value="NZ_JAVREJ010000017.1"/>
</dbReference>
<dbReference type="PROSITE" id="PS50801">
    <property type="entry name" value="STAS"/>
    <property type="match status" value="1"/>
</dbReference>
<keyword evidence="5" id="KW-1185">Reference proteome</keyword>
<proteinExistence type="inferred from homology"/>
<dbReference type="SUPFAM" id="SSF52091">
    <property type="entry name" value="SpoIIaa-like"/>
    <property type="match status" value="1"/>
</dbReference>
<dbReference type="Pfam" id="PF01740">
    <property type="entry name" value="STAS"/>
    <property type="match status" value="1"/>
</dbReference>
<evidence type="ECO:0000259" key="3">
    <source>
        <dbReference type="PROSITE" id="PS50801"/>
    </source>
</evidence>
<gene>
    <name evidence="4" type="ORF">RM445_21885</name>
</gene>
<dbReference type="Proteomes" id="UP001183202">
    <property type="component" value="Unassembled WGS sequence"/>
</dbReference>
<dbReference type="CDD" id="cd07043">
    <property type="entry name" value="STAS_anti-anti-sigma_factors"/>
    <property type="match status" value="1"/>
</dbReference>
<dbReference type="PANTHER" id="PTHR33495">
    <property type="entry name" value="ANTI-SIGMA FACTOR ANTAGONIST TM_1081-RELATED-RELATED"/>
    <property type="match status" value="1"/>
</dbReference>
<comment type="similarity">
    <text evidence="1 2">Belongs to the anti-sigma-factor antagonist family.</text>
</comment>
<dbReference type="InterPro" id="IPR003658">
    <property type="entry name" value="Anti-sigma_ant"/>
</dbReference>
<evidence type="ECO:0000256" key="1">
    <source>
        <dbReference type="ARBA" id="ARBA00009013"/>
    </source>
</evidence>
<dbReference type="PANTHER" id="PTHR33495:SF2">
    <property type="entry name" value="ANTI-SIGMA FACTOR ANTAGONIST TM_1081-RELATED"/>
    <property type="match status" value="1"/>
</dbReference>
<name>A0ABU2NE04_9PSEU</name>
<reference evidence="5" key="1">
    <citation type="submission" date="2023-07" db="EMBL/GenBank/DDBJ databases">
        <title>30 novel species of actinomycetes from the DSMZ collection.</title>
        <authorList>
            <person name="Nouioui I."/>
        </authorList>
    </citation>
    <scope>NUCLEOTIDE SEQUENCE [LARGE SCALE GENOMIC DNA]</scope>
    <source>
        <strain evidence="5">DSM 45834</strain>
    </source>
</reference>
<organism evidence="4 5">
    <name type="scientific">Pseudonocardia charpentierae</name>
    <dbReference type="NCBI Taxonomy" id="3075545"/>
    <lineage>
        <taxon>Bacteria</taxon>
        <taxon>Bacillati</taxon>
        <taxon>Actinomycetota</taxon>
        <taxon>Actinomycetes</taxon>
        <taxon>Pseudonocardiales</taxon>
        <taxon>Pseudonocardiaceae</taxon>
        <taxon>Pseudonocardia</taxon>
    </lineage>
</organism>
<protein>
    <recommendedName>
        <fullName evidence="2">Anti-sigma factor antagonist</fullName>
    </recommendedName>
</protein>
<dbReference type="InterPro" id="IPR036513">
    <property type="entry name" value="STAS_dom_sf"/>
</dbReference>
<dbReference type="Gene3D" id="3.30.750.24">
    <property type="entry name" value="STAS domain"/>
    <property type="match status" value="1"/>
</dbReference>
<feature type="domain" description="STAS" evidence="3">
    <location>
        <begin position="18"/>
        <end position="130"/>
    </location>
</feature>
<evidence type="ECO:0000313" key="4">
    <source>
        <dbReference type="EMBL" id="MDT0352185.1"/>
    </source>
</evidence>
<evidence type="ECO:0000313" key="5">
    <source>
        <dbReference type="Proteomes" id="UP001183202"/>
    </source>
</evidence>
<sequence length="130" mass="13870">MPESPRPSQEANEPLPVRCTTSRPRSDVCVAHLAGELDMATVPVVADHLRRETAMPPAELLLDLSGVTHLAAAGLALIVAAMNNDRDIHGRLHLVGVSGNRPVERALQVTGLLAVVDVHDDLQALLDALR</sequence>
<dbReference type="InterPro" id="IPR002645">
    <property type="entry name" value="STAS_dom"/>
</dbReference>
<comment type="caution">
    <text evidence="4">The sequence shown here is derived from an EMBL/GenBank/DDBJ whole genome shotgun (WGS) entry which is preliminary data.</text>
</comment>